<dbReference type="InterPro" id="IPR050330">
    <property type="entry name" value="Bact_OuterMem_StrucFunc"/>
</dbReference>
<proteinExistence type="predicted"/>
<keyword evidence="5" id="KW-1185">Reference proteome</keyword>
<dbReference type="PROSITE" id="PS51123">
    <property type="entry name" value="OMPA_2"/>
    <property type="match status" value="1"/>
</dbReference>
<gene>
    <name evidence="4" type="ORF">F8S09_13540</name>
</gene>
<protein>
    <submittedName>
        <fullName evidence="4">OmpA family protein</fullName>
    </submittedName>
</protein>
<dbReference type="InterPro" id="IPR006665">
    <property type="entry name" value="OmpA-like"/>
</dbReference>
<dbReference type="CDD" id="cd07185">
    <property type="entry name" value="OmpA_C-like"/>
    <property type="match status" value="1"/>
</dbReference>
<dbReference type="PANTHER" id="PTHR30329:SF21">
    <property type="entry name" value="LIPOPROTEIN YIAD-RELATED"/>
    <property type="match status" value="1"/>
</dbReference>
<dbReference type="Proteomes" id="UP000484842">
    <property type="component" value="Unassembled WGS sequence"/>
</dbReference>
<dbReference type="Pfam" id="PF00691">
    <property type="entry name" value="OmpA"/>
    <property type="match status" value="1"/>
</dbReference>
<organism evidence="4 5">
    <name type="scientific">Deinococcus terrestris</name>
    <dbReference type="NCBI Taxonomy" id="2651870"/>
    <lineage>
        <taxon>Bacteria</taxon>
        <taxon>Thermotogati</taxon>
        <taxon>Deinococcota</taxon>
        <taxon>Deinococci</taxon>
        <taxon>Deinococcales</taxon>
        <taxon>Deinococcaceae</taxon>
        <taxon>Deinococcus</taxon>
    </lineage>
</organism>
<accession>A0A7X1TSS5</accession>
<reference evidence="4 5" key="1">
    <citation type="submission" date="2019-10" db="EMBL/GenBank/DDBJ databases">
        <title>Deinococcus sp. isolated from soil.</title>
        <authorList>
            <person name="Li Y."/>
            <person name="Wang J."/>
        </authorList>
    </citation>
    <scope>NUCLEOTIDE SEQUENCE [LARGE SCALE GENOMIC DNA]</scope>
    <source>
        <strain evidence="4 5">SDU3-2</strain>
    </source>
</reference>
<evidence type="ECO:0000313" key="5">
    <source>
        <dbReference type="Proteomes" id="UP000484842"/>
    </source>
</evidence>
<evidence type="ECO:0000256" key="1">
    <source>
        <dbReference type="PROSITE-ProRule" id="PRU00473"/>
    </source>
</evidence>
<dbReference type="EMBL" id="WBSL01000008">
    <property type="protein sequence ID" value="MPY67692.1"/>
    <property type="molecule type" value="Genomic_DNA"/>
</dbReference>
<name>A0A7X1TSS5_9DEIO</name>
<dbReference type="GO" id="GO:0016020">
    <property type="term" value="C:membrane"/>
    <property type="evidence" value="ECO:0007669"/>
    <property type="project" value="UniProtKB-UniRule"/>
</dbReference>
<feature type="domain" description="OmpA-like" evidence="3">
    <location>
        <begin position="79"/>
        <end position="198"/>
    </location>
</feature>
<comment type="caution">
    <text evidence="4">The sequence shown here is derived from an EMBL/GenBank/DDBJ whole genome shotgun (WGS) entry which is preliminary data.</text>
</comment>
<evidence type="ECO:0000256" key="2">
    <source>
        <dbReference type="SAM" id="Phobius"/>
    </source>
</evidence>
<keyword evidence="2" id="KW-1133">Transmembrane helix</keyword>
<dbReference type="AlphaFoldDB" id="A0A7X1TSS5"/>
<evidence type="ECO:0000313" key="4">
    <source>
        <dbReference type="EMBL" id="MPY67692.1"/>
    </source>
</evidence>
<keyword evidence="1 2" id="KW-0472">Membrane</keyword>
<dbReference type="InterPro" id="IPR036737">
    <property type="entry name" value="OmpA-like_sf"/>
</dbReference>
<dbReference type="RefSeq" id="WP_152872028.1">
    <property type="nucleotide sequence ID" value="NZ_WBSL01000008.1"/>
</dbReference>
<dbReference type="PANTHER" id="PTHR30329">
    <property type="entry name" value="STATOR ELEMENT OF FLAGELLAR MOTOR COMPLEX"/>
    <property type="match status" value="1"/>
</dbReference>
<dbReference type="Gene3D" id="3.30.1330.60">
    <property type="entry name" value="OmpA-like domain"/>
    <property type="match status" value="1"/>
</dbReference>
<sequence length="207" mass="23108">MSRRRPTPDDLNPYVALTDTALNFILLMVFFVAALTAVGRVSWEDVRYKEAQKVFQQAVERMIPARQQPRANGGKNDPPGTQRWVFRNSALFEPGRATLSRTGRVTLNQFAKVLRTNKNTWRRIRVEGHTLPTQNRSGDRWEEATDRAAAVARYLVSRGDIAPYYIATSGRGGQSPLPDTALTDPAHARIEIVLEYAKQSASDAGAP</sequence>
<dbReference type="SUPFAM" id="SSF103088">
    <property type="entry name" value="OmpA-like"/>
    <property type="match status" value="1"/>
</dbReference>
<keyword evidence="2" id="KW-0812">Transmembrane</keyword>
<evidence type="ECO:0000259" key="3">
    <source>
        <dbReference type="PROSITE" id="PS51123"/>
    </source>
</evidence>
<feature type="transmembrane region" description="Helical" evidence="2">
    <location>
        <begin position="20"/>
        <end position="43"/>
    </location>
</feature>